<dbReference type="Pfam" id="PF02900">
    <property type="entry name" value="LigB"/>
    <property type="match status" value="1"/>
</dbReference>
<reference evidence="2" key="1">
    <citation type="submission" date="2021-01" db="EMBL/GenBank/DDBJ databases">
        <title>Outbreak of Burkholderia contaminns endophthalmitis traced to a clinical ventilation system.</title>
        <authorList>
            <person name="Lipuma J."/>
            <person name="Spilker T."/>
            <person name="Kratholm J."/>
        </authorList>
    </citation>
    <scope>NUCLEOTIDE SEQUENCE</scope>
    <source>
        <strain evidence="2">HI4954</strain>
    </source>
</reference>
<dbReference type="GO" id="GO:0008198">
    <property type="term" value="F:ferrous iron binding"/>
    <property type="evidence" value="ECO:0007669"/>
    <property type="project" value="InterPro"/>
</dbReference>
<protein>
    <submittedName>
        <fullName evidence="2">tRNA U-34 5-methylaminomethyl-2-thiouridine biosynthesis protein</fullName>
    </submittedName>
</protein>
<gene>
    <name evidence="3" type="ORF">J4M89_10040</name>
    <name evidence="2" type="ORF">JIN94_10030</name>
    <name evidence="4" type="ORF">LXE91_13105</name>
</gene>
<dbReference type="Gene3D" id="3.40.830.10">
    <property type="entry name" value="LigB-like"/>
    <property type="match status" value="1"/>
</dbReference>
<dbReference type="EMBL" id="JAENIB010000003">
    <property type="protein sequence ID" value="MBK1930222.1"/>
    <property type="molecule type" value="Genomic_DNA"/>
</dbReference>
<dbReference type="GO" id="GO:0016702">
    <property type="term" value="F:oxidoreductase activity, acting on single donors with incorporation of molecular oxygen, incorporation of two atoms of oxygen"/>
    <property type="evidence" value="ECO:0007669"/>
    <property type="project" value="UniProtKB-ARBA"/>
</dbReference>
<proteinExistence type="predicted"/>
<dbReference type="InterPro" id="IPR034943">
    <property type="entry name" value="2A5CPDO_B"/>
</dbReference>
<keyword evidence="6" id="KW-1185">Reference proteome</keyword>
<accession>A0A1E3FV06</accession>
<dbReference type="EMBL" id="CP090640">
    <property type="protein sequence ID" value="WFN16635.1"/>
    <property type="molecule type" value="Genomic_DNA"/>
</dbReference>
<reference evidence="3 6" key="2">
    <citation type="submission" date="2021-03" db="EMBL/GenBank/DDBJ databases">
        <title>Clinical course, treatment and visual outcome of an outbreak of Burkholderia contaminans endophthalmitis following cataract surgery.</title>
        <authorList>
            <person name="Lind C."/>
            <person name="Olsen K."/>
            <person name="Angelsen N.K."/>
            <person name="Krefting E.A."/>
            <person name="Fossen K."/>
            <person name="Gravningen K."/>
            <person name="Depoorter E."/>
            <person name="Vandamme P."/>
            <person name="Bertelsen G."/>
        </authorList>
    </citation>
    <scope>NUCLEOTIDE SEQUENCE [LARGE SCALE GENOMIC DNA]</scope>
    <source>
        <strain evidence="3 6">51242556</strain>
    </source>
</reference>
<evidence type="ECO:0000313" key="4">
    <source>
        <dbReference type="EMBL" id="WFN16635.1"/>
    </source>
</evidence>
<dbReference type="EMBL" id="JAGEMX010000003">
    <property type="protein sequence ID" value="MBO1829727.1"/>
    <property type="molecule type" value="Genomic_DNA"/>
</dbReference>
<evidence type="ECO:0000313" key="5">
    <source>
        <dbReference type="Proteomes" id="UP000611459"/>
    </source>
</evidence>
<name>A0A1E3FV06_9BURK</name>
<sequence length="307" mass="34974">MTQGRILSGFLAPHPPHLVYGENPPQNEPRSQGGWEPLRWAYEQVRENIERLRPDVLLVHSPHWITQVGHHFLGVPRLTGRSVDPIFPNLFRYDFGMDVDVELAEACCEEAARLGLVGKMMRNPKFRVDYGTITTLHMVRPQWDIPVVGISANNTPYYLNTQEGQGEMDLLGRATREAIRKTGRRAILLASNTLSHWHFHEEPELPEDMTKEHPERYDGYKWDVRMIDLMRQGRMREVFELLPQFIDDAFAEVKSGAFTWMHAAMGYPELAGKLYGYGTVIGTGNAVIEWNLEEAGLSGLEPLAEPA</sequence>
<dbReference type="CDD" id="cd07372">
    <property type="entry name" value="2A5CPDO_B"/>
    <property type="match status" value="1"/>
</dbReference>
<dbReference type="GeneID" id="93192176"/>
<evidence type="ECO:0000313" key="6">
    <source>
        <dbReference type="Proteomes" id="UP000664048"/>
    </source>
</evidence>
<evidence type="ECO:0000313" key="3">
    <source>
        <dbReference type="EMBL" id="MBO1829727.1"/>
    </source>
</evidence>
<evidence type="ECO:0000259" key="1">
    <source>
        <dbReference type="Pfam" id="PF02900"/>
    </source>
</evidence>
<dbReference type="Proteomes" id="UP000664048">
    <property type="component" value="Unassembled WGS sequence"/>
</dbReference>
<dbReference type="RefSeq" id="WP_039358872.1">
    <property type="nucleotide sequence ID" value="NZ_AP018358.1"/>
</dbReference>
<dbReference type="Proteomes" id="UP000611459">
    <property type="component" value="Unassembled WGS sequence"/>
</dbReference>
<dbReference type="InterPro" id="IPR004183">
    <property type="entry name" value="Xdiol_dOase_suB"/>
</dbReference>
<dbReference type="OrthoDB" id="1676816at2"/>
<dbReference type="AlphaFoldDB" id="A0A1E3FV06"/>
<dbReference type="SUPFAM" id="SSF53213">
    <property type="entry name" value="LigB-like"/>
    <property type="match status" value="1"/>
</dbReference>
<dbReference type="Proteomes" id="UP001220209">
    <property type="component" value="Chromosome 1"/>
</dbReference>
<organism evidence="2 5">
    <name type="scientific">Burkholderia contaminans</name>
    <dbReference type="NCBI Taxonomy" id="488447"/>
    <lineage>
        <taxon>Bacteria</taxon>
        <taxon>Pseudomonadati</taxon>
        <taxon>Pseudomonadota</taxon>
        <taxon>Betaproteobacteria</taxon>
        <taxon>Burkholderiales</taxon>
        <taxon>Burkholderiaceae</taxon>
        <taxon>Burkholderia</taxon>
        <taxon>Burkholderia cepacia complex</taxon>
    </lineage>
</organism>
<reference evidence="4 7" key="3">
    <citation type="submission" date="2021-12" db="EMBL/GenBank/DDBJ databases">
        <title>Genomic and phenotypic characterization of three Burkholderia contaminans isolates recovered from different sources.</title>
        <authorList>
            <person name="Lopez De Volder A."/>
            <person name="Fan Y."/>
            <person name="Nunvar J."/>
            <person name="Herrera T."/>
            <person name="Timp W."/>
            <person name="Degrossi J."/>
        </authorList>
    </citation>
    <scope>NUCLEOTIDE SEQUENCE [LARGE SCALE GENOMIC DNA]</scope>
    <source>
        <strain evidence="4 7">LMG 23361</strain>
    </source>
</reference>
<feature type="domain" description="Extradiol ring-cleavage dioxygenase class III enzyme subunit B" evidence="1">
    <location>
        <begin position="10"/>
        <end position="279"/>
    </location>
</feature>
<evidence type="ECO:0000313" key="2">
    <source>
        <dbReference type="EMBL" id="MBK1930222.1"/>
    </source>
</evidence>
<evidence type="ECO:0000313" key="7">
    <source>
        <dbReference type="Proteomes" id="UP001220209"/>
    </source>
</evidence>